<dbReference type="GeneID" id="71997201"/>
<keyword evidence="3" id="KW-0762">Sugar transport</keyword>
<feature type="compositionally biased region" description="Basic and acidic residues" evidence="7">
    <location>
        <begin position="226"/>
        <end position="256"/>
    </location>
</feature>
<evidence type="ECO:0000256" key="8">
    <source>
        <dbReference type="SAM" id="Phobius"/>
    </source>
</evidence>
<feature type="transmembrane region" description="Helical" evidence="8">
    <location>
        <begin position="184"/>
        <end position="205"/>
    </location>
</feature>
<keyword evidence="6 8" id="KW-0472">Membrane</keyword>
<dbReference type="PANTHER" id="PTHR10778">
    <property type="entry name" value="SOLUTE CARRIER FAMILY 35 MEMBER B"/>
    <property type="match status" value="1"/>
</dbReference>
<feature type="transmembrane region" description="Helical" evidence="8">
    <location>
        <begin position="21"/>
        <end position="40"/>
    </location>
</feature>
<dbReference type="PANTHER" id="PTHR10778:SF4">
    <property type="entry name" value="NUCLEOTIDE SUGAR TRANSPORTER SLC35B4"/>
    <property type="match status" value="1"/>
</dbReference>
<comment type="subcellular location">
    <subcellularLocation>
        <location evidence="1">Endomembrane system</location>
        <topology evidence="1">Multi-pass membrane protein</topology>
    </subcellularLocation>
</comment>
<dbReference type="RefSeq" id="XP_047784583.1">
    <property type="nucleotide sequence ID" value="XM_047916469.1"/>
</dbReference>
<dbReference type="InterPro" id="IPR013657">
    <property type="entry name" value="SCL35B1-4/HUT1"/>
</dbReference>
<evidence type="ECO:0000256" key="5">
    <source>
        <dbReference type="ARBA" id="ARBA00022989"/>
    </source>
</evidence>
<evidence type="ECO:0000256" key="7">
    <source>
        <dbReference type="SAM" id="MobiDB-lite"/>
    </source>
</evidence>
<evidence type="ECO:0000256" key="6">
    <source>
        <dbReference type="ARBA" id="ARBA00023136"/>
    </source>
</evidence>
<reference evidence="9 10" key="1">
    <citation type="journal article" date="2021" name="Environ. Microbiol.">
        <title>Gene family expansions and transcriptome signatures uncover fungal adaptations to wood decay.</title>
        <authorList>
            <person name="Hage H."/>
            <person name="Miyauchi S."/>
            <person name="Viragh M."/>
            <person name="Drula E."/>
            <person name="Min B."/>
            <person name="Chaduli D."/>
            <person name="Navarro D."/>
            <person name="Favel A."/>
            <person name="Norest M."/>
            <person name="Lesage-Meessen L."/>
            <person name="Balint B."/>
            <person name="Merenyi Z."/>
            <person name="de Eugenio L."/>
            <person name="Morin E."/>
            <person name="Martinez A.T."/>
            <person name="Baldrian P."/>
            <person name="Stursova M."/>
            <person name="Martinez M.J."/>
            <person name="Novotny C."/>
            <person name="Magnuson J.K."/>
            <person name="Spatafora J.W."/>
            <person name="Maurice S."/>
            <person name="Pangilinan J."/>
            <person name="Andreopoulos W."/>
            <person name="LaButti K."/>
            <person name="Hundley H."/>
            <person name="Na H."/>
            <person name="Kuo A."/>
            <person name="Barry K."/>
            <person name="Lipzen A."/>
            <person name="Henrissat B."/>
            <person name="Riley R."/>
            <person name="Ahrendt S."/>
            <person name="Nagy L.G."/>
            <person name="Grigoriev I.V."/>
            <person name="Martin F."/>
            <person name="Rosso M.N."/>
        </authorList>
    </citation>
    <scope>NUCLEOTIDE SEQUENCE [LARGE SCALE GENOMIC DNA]</scope>
    <source>
        <strain evidence="9 10">CIRM-BRFM 1785</strain>
    </source>
</reference>
<keyword evidence="2" id="KW-0813">Transport</keyword>
<proteinExistence type="predicted"/>
<feature type="transmembrane region" description="Helical" evidence="8">
    <location>
        <begin position="93"/>
        <end position="115"/>
    </location>
</feature>
<feature type="transmembrane region" description="Helical" evidence="8">
    <location>
        <begin position="355"/>
        <end position="376"/>
    </location>
</feature>
<protein>
    <submittedName>
        <fullName evidence="9">UAA transporter</fullName>
    </submittedName>
</protein>
<sequence length="426" mass="46106">MSTLAHSSDILKGLSLTVLSEWVSILALIFGGCCSNALTLEQLTTRHPRSGNLITFAQFLIITVVFLPRFVVYRRTPIPHITLRKRRVPLAPYMLQVSLFAATSLLNNAAFAYAIPMPVHIIFRSGGLVASLLLNWLFVGRRYNVIQITSVAVVSLGVIVTTLSAAVPKRSGPGTPMTGTDPSLYATGVGILTLALFLSGLLGVLQDRMYAKYGRKDAKPQSTGRDGSEANRDVKDAPDVKAKEKKDGTGPRKADEEVPPWQEALFYMHFLSMPLFFFVRRDLLAQFHALGAEPTYNVPLPSAVRSMAAALPGSGYRVDGEVMIPEAYVPLVLNTLTQLLCVAGVHRLTARVSSLTVSLVLVVRKAVSLLISVALFRGAGREVGGGRAVMMWAGAALVFAGTVGYSIGSRQGQGRPRIESDRTKRE</sequence>
<evidence type="ECO:0000313" key="9">
    <source>
        <dbReference type="EMBL" id="KAH9843773.1"/>
    </source>
</evidence>
<name>A0ABQ8KXL4_9APHY</name>
<gene>
    <name evidence="9" type="ORF">C8Q71DRAFT_12981</name>
</gene>
<comment type="caution">
    <text evidence="9">The sequence shown here is derived from an EMBL/GenBank/DDBJ whole genome shotgun (WGS) entry which is preliminary data.</text>
</comment>
<feature type="transmembrane region" description="Helical" evidence="8">
    <location>
        <begin position="388"/>
        <end position="407"/>
    </location>
</feature>
<dbReference type="SUPFAM" id="SSF103481">
    <property type="entry name" value="Multidrug resistance efflux transporter EmrE"/>
    <property type="match status" value="1"/>
</dbReference>
<keyword evidence="5 8" id="KW-1133">Transmembrane helix</keyword>
<feature type="transmembrane region" description="Helical" evidence="8">
    <location>
        <begin position="52"/>
        <end position="72"/>
    </location>
</feature>
<keyword evidence="4 8" id="KW-0812">Transmembrane</keyword>
<organism evidence="9 10">
    <name type="scientific">Rhodofomes roseus</name>
    <dbReference type="NCBI Taxonomy" id="34475"/>
    <lineage>
        <taxon>Eukaryota</taxon>
        <taxon>Fungi</taxon>
        <taxon>Dikarya</taxon>
        <taxon>Basidiomycota</taxon>
        <taxon>Agaricomycotina</taxon>
        <taxon>Agaricomycetes</taxon>
        <taxon>Polyporales</taxon>
        <taxon>Rhodofomes</taxon>
    </lineage>
</organism>
<feature type="region of interest" description="Disordered" evidence="7">
    <location>
        <begin position="216"/>
        <end position="256"/>
    </location>
</feature>
<keyword evidence="10" id="KW-1185">Reference proteome</keyword>
<dbReference type="InterPro" id="IPR037185">
    <property type="entry name" value="EmrE-like"/>
</dbReference>
<feature type="transmembrane region" description="Helical" evidence="8">
    <location>
        <begin position="121"/>
        <end position="138"/>
    </location>
</feature>
<evidence type="ECO:0000256" key="4">
    <source>
        <dbReference type="ARBA" id="ARBA00022692"/>
    </source>
</evidence>
<dbReference type="Proteomes" id="UP000814176">
    <property type="component" value="Unassembled WGS sequence"/>
</dbReference>
<dbReference type="Pfam" id="PF08449">
    <property type="entry name" value="UAA"/>
    <property type="match status" value="2"/>
</dbReference>
<evidence type="ECO:0000313" key="10">
    <source>
        <dbReference type="Proteomes" id="UP000814176"/>
    </source>
</evidence>
<evidence type="ECO:0000256" key="2">
    <source>
        <dbReference type="ARBA" id="ARBA00022448"/>
    </source>
</evidence>
<accession>A0ABQ8KXL4</accession>
<feature type="transmembrane region" description="Helical" evidence="8">
    <location>
        <begin position="145"/>
        <end position="164"/>
    </location>
</feature>
<evidence type="ECO:0000256" key="3">
    <source>
        <dbReference type="ARBA" id="ARBA00022597"/>
    </source>
</evidence>
<dbReference type="EMBL" id="JADCUA010000001">
    <property type="protein sequence ID" value="KAH9843773.1"/>
    <property type="molecule type" value="Genomic_DNA"/>
</dbReference>
<evidence type="ECO:0000256" key="1">
    <source>
        <dbReference type="ARBA" id="ARBA00004127"/>
    </source>
</evidence>